<comment type="caution">
    <text evidence="4">The sequence shown here is derived from an EMBL/GenBank/DDBJ whole genome shotgun (WGS) entry which is preliminary data.</text>
</comment>
<reference evidence="4" key="2">
    <citation type="submission" date="2020-07" db="EMBL/GenBank/DDBJ databases">
        <authorList>
            <person name="Pettersson B.M.F."/>
            <person name="Behra P.R.K."/>
            <person name="Ramesh M."/>
            <person name="Das S."/>
            <person name="Dasgupta S."/>
            <person name="Kirsebom L.A."/>
        </authorList>
    </citation>
    <scope>NUCLEOTIDE SEQUENCE</scope>
    <source>
        <strain evidence="4">DSM 44203</strain>
    </source>
</reference>
<evidence type="ECO:0000256" key="1">
    <source>
        <dbReference type="SAM" id="MobiDB-lite"/>
    </source>
</evidence>
<keyword evidence="5" id="KW-1185">Reference proteome</keyword>
<evidence type="ECO:0000313" key="5">
    <source>
        <dbReference type="Proteomes" id="UP000069773"/>
    </source>
</evidence>
<dbReference type="Proteomes" id="UP000069773">
    <property type="component" value="Unassembled WGS sequence"/>
</dbReference>
<evidence type="ECO:0000313" key="4">
    <source>
        <dbReference type="EMBL" id="MCV7023883.1"/>
    </source>
</evidence>
<evidence type="ECO:0000313" key="3">
    <source>
        <dbReference type="EMBL" id="GAT09484.1"/>
    </source>
</evidence>
<gene>
    <name evidence="4" type="ORF">H7I77_11075</name>
    <name evidence="3" type="ORF">RMCN_2617</name>
</gene>
<dbReference type="Proteomes" id="UP001207528">
    <property type="component" value="Unassembled WGS sequence"/>
</dbReference>
<feature type="transmembrane region" description="Helical" evidence="2">
    <location>
        <begin position="12"/>
        <end position="36"/>
    </location>
</feature>
<keyword evidence="2" id="KW-1133">Transmembrane helix</keyword>
<accession>A0AAW5SJ84</accession>
<sequence>MNDAGAPRFSRVRAALTVAVALTATGAAVGALWAWLAPPVHGVVALARDGERVRAHLGNESDHFFVAAFLLVGMLCVVGVVAAVAVWQWRAHRGPVMTAALATGCMLAAGVAAGVGALLVHLRYGTVDVAAAPVTPEHRVHYVTEAPPVFFGPSPLQAALTILFPAAAAALVYSLAAVSTARDDLGAWPPVEVPAFVPPPATADVTAESAPPSGPSSP</sequence>
<evidence type="ECO:0000313" key="6">
    <source>
        <dbReference type="Proteomes" id="UP001207528"/>
    </source>
</evidence>
<keyword evidence="2" id="KW-0472">Membrane</keyword>
<feature type="transmembrane region" description="Helical" evidence="2">
    <location>
        <begin position="158"/>
        <end position="178"/>
    </location>
</feature>
<dbReference type="RefSeq" id="WP_067389809.1">
    <property type="nucleotide sequence ID" value="NZ_BCTA01000036.1"/>
</dbReference>
<dbReference type="InterPro" id="IPR021213">
    <property type="entry name" value="DUF2567"/>
</dbReference>
<dbReference type="Pfam" id="PF10821">
    <property type="entry name" value="DUF2567"/>
    <property type="match status" value="1"/>
</dbReference>
<keyword evidence="2" id="KW-0812">Transmembrane</keyword>
<reference evidence="3 5" key="1">
    <citation type="journal article" date="2016" name="Genome Announc.">
        <title>Draft Genome Sequences of Five Rapidly Growing Mycobacterium Species, M. thermoresistibile, M. fortuitum subsp. acetamidolyticum, M. canariasense, M. brisbanense, and M. novocastrense.</title>
        <authorList>
            <person name="Katahira K."/>
            <person name="Ogura Y."/>
            <person name="Gotoh Y."/>
            <person name="Hayashi T."/>
        </authorList>
    </citation>
    <scope>NUCLEOTIDE SEQUENCE [LARGE SCALE GENOMIC DNA]</scope>
    <source>
        <strain evidence="3 5">JCM18114</strain>
    </source>
</reference>
<organism evidence="4 6">
    <name type="scientific">Mycolicibacterium novocastrense</name>
    <name type="common">Mycobacterium novocastrense</name>
    <dbReference type="NCBI Taxonomy" id="59813"/>
    <lineage>
        <taxon>Bacteria</taxon>
        <taxon>Bacillati</taxon>
        <taxon>Actinomycetota</taxon>
        <taxon>Actinomycetes</taxon>
        <taxon>Mycobacteriales</taxon>
        <taxon>Mycobacteriaceae</taxon>
        <taxon>Mycolicibacterium</taxon>
    </lineage>
</organism>
<evidence type="ECO:0000256" key="2">
    <source>
        <dbReference type="SAM" id="Phobius"/>
    </source>
</evidence>
<reference evidence="4" key="3">
    <citation type="journal article" date="2022" name="BMC Genomics">
        <title>Comparative genome analysis of mycobacteria focusing on tRNA and non-coding RNA.</title>
        <authorList>
            <person name="Behra P.R.K."/>
            <person name="Pettersson B.M.F."/>
            <person name="Ramesh M."/>
            <person name="Das S."/>
            <person name="Dasgupta S."/>
            <person name="Kirsebom L.A."/>
        </authorList>
    </citation>
    <scope>NUCLEOTIDE SEQUENCE</scope>
    <source>
        <strain evidence="4">DSM 44203</strain>
    </source>
</reference>
<feature type="region of interest" description="Disordered" evidence="1">
    <location>
        <begin position="199"/>
        <end position="218"/>
    </location>
</feature>
<dbReference type="EMBL" id="JACKTI010000035">
    <property type="protein sequence ID" value="MCV7023883.1"/>
    <property type="molecule type" value="Genomic_DNA"/>
</dbReference>
<dbReference type="AlphaFoldDB" id="A0AAW5SJ84"/>
<proteinExistence type="predicted"/>
<protein>
    <submittedName>
        <fullName evidence="4">DUF2567 domain-containing protein</fullName>
    </submittedName>
</protein>
<feature type="transmembrane region" description="Helical" evidence="2">
    <location>
        <begin position="64"/>
        <end position="87"/>
    </location>
</feature>
<name>A0AAW5SJ84_MYCNV</name>
<dbReference type="EMBL" id="BCTA01000036">
    <property type="protein sequence ID" value="GAT09484.1"/>
    <property type="molecule type" value="Genomic_DNA"/>
</dbReference>
<feature type="compositionally biased region" description="Low complexity" evidence="1">
    <location>
        <begin position="202"/>
        <end position="211"/>
    </location>
</feature>
<feature type="transmembrane region" description="Helical" evidence="2">
    <location>
        <begin position="99"/>
        <end position="120"/>
    </location>
</feature>